<evidence type="ECO:0000313" key="9">
    <source>
        <dbReference type="Proteomes" id="UP000305675"/>
    </source>
</evidence>
<dbReference type="Pfam" id="PF03963">
    <property type="entry name" value="FlgD"/>
    <property type="match status" value="1"/>
</dbReference>
<evidence type="ECO:0000256" key="3">
    <source>
        <dbReference type="ARBA" id="ARBA00022795"/>
    </source>
</evidence>
<keyword evidence="8" id="KW-0282">Flagellum</keyword>
<accession>A0A4U1BMQ4</accession>
<evidence type="ECO:0000256" key="4">
    <source>
        <dbReference type="ARBA" id="ARBA00024746"/>
    </source>
</evidence>
<sequence>MTVSATSNNDAKVNANSAPVANPADSYNIGDASEASKISNQFMTLMIAQIENQDPTNPMDSNEYVSQLAQMSQVESLELIRENQAMQMTMLENSTIVQSASLIGKQAMVPASELTLADEPITGKVFLESAAEQVSVDIKDENGKVVATVELGAQSKGDIPFEIDPEALGLPPGEYTLAAKASADGDITELSTFLVGEIEKIHFASASGMMLAEMSNGLGTVSVLSISEVAGSKDSNSNPDKSQES</sequence>
<feature type="compositionally biased region" description="Polar residues" evidence="6">
    <location>
        <begin position="1"/>
        <end position="10"/>
    </location>
</feature>
<dbReference type="Proteomes" id="UP000305675">
    <property type="component" value="Unassembled WGS sequence"/>
</dbReference>
<comment type="function">
    <text evidence="4 5">Required for flagellar hook formation. May act as a scaffolding protein.</text>
</comment>
<dbReference type="OrthoDB" id="9785233at2"/>
<keyword evidence="8" id="KW-0966">Cell projection</keyword>
<feature type="region of interest" description="Disordered" evidence="6">
    <location>
        <begin position="1"/>
        <end position="24"/>
    </location>
</feature>
<protein>
    <recommendedName>
        <fullName evidence="2 5">Basal-body rod modification protein FlgD</fullName>
    </recommendedName>
</protein>
<keyword evidence="3 5" id="KW-1005">Bacterial flagellum biogenesis</keyword>
<dbReference type="InterPro" id="IPR025965">
    <property type="entry name" value="FlgD/Vpr_Ig-like"/>
</dbReference>
<dbReference type="RefSeq" id="WP_136863715.1">
    <property type="nucleotide sequence ID" value="NZ_SWCJ01000008.1"/>
</dbReference>
<evidence type="ECO:0000256" key="2">
    <source>
        <dbReference type="ARBA" id="ARBA00016013"/>
    </source>
</evidence>
<dbReference type="Gene3D" id="2.60.40.4070">
    <property type="match status" value="1"/>
</dbReference>
<keyword evidence="8" id="KW-0969">Cilium</keyword>
<dbReference type="InterPro" id="IPR005648">
    <property type="entry name" value="FlgD"/>
</dbReference>
<keyword evidence="9" id="KW-1185">Reference proteome</keyword>
<dbReference type="EMBL" id="SWCJ01000008">
    <property type="protein sequence ID" value="TKB54580.1"/>
    <property type="molecule type" value="Genomic_DNA"/>
</dbReference>
<evidence type="ECO:0000256" key="5">
    <source>
        <dbReference type="RuleBase" id="RU362076"/>
    </source>
</evidence>
<comment type="caution">
    <text evidence="8">The sequence shown here is derived from an EMBL/GenBank/DDBJ whole genome shotgun (WGS) entry which is preliminary data.</text>
</comment>
<dbReference type="AlphaFoldDB" id="A0A4U1BMQ4"/>
<comment type="similarity">
    <text evidence="1 5">Belongs to the FlgD family.</text>
</comment>
<reference evidence="8 9" key="1">
    <citation type="submission" date="2019-04" db="EMBL/GenBank/DDBJ databases">
        <authorList>
            <person name="Hwang J.C."/>
        </authorList>
    </citation>
    <scope>NUCLEOTIDE SEQUENCE [LARGE SCALE GENOMIC DNA]</scope>
    <source>
        <strain evidence="8 9">IMCC35002</strain>
    </source>
</reference>
<name>A0A4U1BMQ4_9GAMM</name>
<organism evidence="8 9">
    <name type="scientific">Ferrimonas aestuarii</name>
    <dbReference type="NCBI Taxonomy" id="2569539"/>
    <lineage>
        <taxon>Bacteria</taxon>
        <taxon>Pseudomonadati</taxon>
        <taxon>Pseudomonadota</taxon>
        <taxon>Gammaproteobacteria</taxon>
        <taxon>Alteromonadales</taxon>
        <taxon>Ferrimonadaceae</taxon>
        <taxon>Ferrimonas</taxon>
    </lineage>
</organism>
<dbReference type="Gene3D" id="2.30.30.910">
    <property type="match status" value="1"/>
</dbReference>
<evidence type="ECO:0000256" key="6">
    <source>
        <dbReference type="SAM" id="MobiDB-lite"/>
    </source>
</evidence>
<evidence type="ECO:0000256" key="1">
    <source>
        <dbReference type="ARBA" id="ARBA00010577"/>
    </source>
</evidence>
<evidence type="ECO:0000313" key="8">
    <source>
        <dbReference type="EMBL" id="TKB54580.1"/>
    </source>
</evidence>
<feature type="compositionally biased region" description="Low complexity" evidence="6">
    <location>
        <begin position="11"/>
        <end position="24"/>
    </location>
</feature>
<feature type="domain" description="FlgD/Vpr Ig-like" evidence="7">
    <location>
        <begin position="117"/>
        <end position="184"/>
    </location>
</feature>
<gene>
    <name evidence="8" type="ORF">FCL42_12270</name>
</gene>
<evidence type="ECO:0000259" key="7">
    <source>
        <dbReference type="Pfam" id="PF13860"/>
    </source>
</evidence>
<proteinExistence type="inferred from homology"/>
<dbReference type="Pfam" id="PF13860">
    <property type="entry name" value="FlgD_ig"/>
    <property type="match status" value="1"/>
</dbReference>
<dbReference type="GO" id="GO:0044781">
    <property type="term" value="P:bacterial-type flagellum organization"/>
    <property type="evidence" value="ECO:0007669"/>
    <property type="project" value="UniProtKB-UniRule"/>
</dbReference>